<organism evidence="3 4">
    <name type="scientific">Streblomastix strix</name>
    <dbReference type="NCBI Taxonomy" id="222440"/>
    <lineage>
        <taxon>Eukaryota</taxon>
        <taxon>Metamonada</taxon>
        <taxon>Preaxostyla</taxon>
        <taxon>Oxymonadida</taxon>
        <taxon>Streblomastigidae</taxon>
        <taxon>Streblomastix</taxon>
    </lineage>
</organism>
<feature type="region of interest" description="Disordered" evidence="2">
    <location>
        <begin position="1"/>
        <end position="31"/>
    </location>
</feature>
<evidence type="ECO:0008006" key="5">
    <source>
        <dbReference type="Google" id="ProtNLM"/>
    </source>
</evidence>
<dbReference type="Gene3D" id="1.10.443.10">
    <property type="entry name" value="Intergrase catalytic core"/>
    <property type="match status" value="1"/>
</dbReference>
<feature type="region of interest" description="Disordered" evidence="2">
    <location>
        <begin position="426"/>
        <end position="456"/>
    </location>
</feature>
<evidence type="ECO:0000313" key="4">
    <source>
        <dbReference type="Proteomes" id="UP000324800"/>
    </source>
</evidence>
<dbReference type="Proteomes" id="UP000324800">
    <property type="component" value="Unassembled WGS sequence"/>
</dbReference>
<keyword evidence="1" id="KW-0233">DNA recombination</keyword>
<feature type="non-terminal residue" evidence="3">
    <location>
        <position position="1"/>
    </location>
</feature>
<dbReference type="InterPro" id="IPR011010">
    <property type="entry name" value="DNA_brk_join_enz"/>
</dbReference>
<proteinExistence type="predicted"/>
<sequence length="526" mass="60322">TMEGGDLLDPPTNSEDWKSPDRQGEIQTKVNDDSTLVARSNMVHVLTNIQQQIPYSWRELSDSEPGEGDDQDEGHATTRKNRGIPHEPRLDQGRKILTEFLDNIKMTRETQQMIIEGQKYNTQKKYMQSMGVFEDWMKEKNYTVQGIINQKIPFIHSEFMTWLTRTRKTKPSSAKRHASILYTLLSLIYGTVQVSTTVQRLTTHAISIHQINNPRYGSTWDFNQLFEYWRERPESNLLSNDELQIKLSSLLMVLCFMRMEEMANIDLSVSIIDNQEQKSAVCIPFKQSVQRERYDVRKTEEPKVCPTETFFVQLTRLREHFQRSPLNFIHLFWTENWKQADQRYNSTRLERLVQTLGVQNATTNSIRHASSTELAAQGFDGRTENVFTHHTPDSKMNKKFYIFAVNKQQDSIASALVKNHGEKQATQIISKQRGGARISEGDGLQQSPLGDDLQLSPKETLASPLSLPIISTQPIVEAESPNDHESAKVQNSQIQKDDQDVKPQEEAQDSSMTKDSDRVTTAGAQK</sequence>
<dbReference type="GO" id="GO:0003677">
    <property type="term" value="F:DNA binding"/>
    <property type="evidence" value="ECO:0007669"/>
    <property type="project" value="InterPro"/>
</dbReference>
<reference evidence="3 4" key="1">
    <citation type="submission" date="2019-03" db="EMBL/GenBank/DDBJ databases">
        <title>Single cell metagenomics reveals metabolic interactions within the superorganism composed of flagellate Streblomastix strix and complex community of Bacteroidetes bacteria on its surface.</title>
        <authorList>
            <person name="Treitli S.C."/>
            <person name="Kolisko M."/>
            <person name="Husnik F."/>
            <person name="Keeling P."/>
            <person name="Hampl V."/>
        </authorList>
    </citation>
    <scope>NUCLEOTIDE SEQUENCE [LARGE SCALE GENOMIC DNA]</scope>
    <source>
        <strain evidence="3">ST1C</strain>
    </source>
</reference>
<comment type="caution">
    <text evidence="3">The sequence shown here is derived from an EMBL/GenBank/DDBJ whole genome shotgun (WGS) entry which is preliminary data.</text>
</comment>
<dbReference type="AlphaFoldDB" id="A0A5J4UM09"/>
<protein>
    <recommendedName>
        <fullName evidence="5">Tyr recombinase domain-containing protein</fullName>
    </recommendedName>
</protein>
<dbReference type="InterPro" id="IPR013762">
    <property type="entry name" value="Integrase-like_cat_sf"/>
</dbReference>
<feature type="compositionally biased region" description="Acidic residues" evidence="2">
    <location>
        <begin position="62"/>
        <end position="72"/>
    </location>
</feature>
<feature type="compositionally biased region" description="Basic and acidic residues" evidence="2">
    <location>
        <begin position="15"/>
        <end position="24"/>
    </location>
</feature>
<feature type="compositionally biased region" description="Basic and acidic residues" evidence="2">
    <location>
        <begin position="495"/>
        <end position="505"/>
    </location>
</feature>
<gene>
    <name evidence="3" type="ORF">EZS28_033151</name>
</gene>
<dbReference type="GO" id="GO:0015074">
    <property type="term" value="P:DNA integration"/>
    <property type="evidence" value="ECO:0007669"/>
    <property type="project" value="InterPro"/>
</dbReference>
<dbReference type="GO" id="GO:0006310">
    <property type="term" value="P:DNA recombination"/>
    <property type="evidence" value="ECO:0007669"/>
    <property type="project" value="UniProtKB-KW"/>
</dbReference>
<dbReference type="SUPFAM" id="SSF56349">
    <property type="entry name" value="DNA breaking-rejoining enzymes"/>
    <property type="match status" value="1"/>
</dbReference>
<evidence type="ECO:0000256" key="1">
    <source>
        <dbReference type="ARBA" id="ARBA00023172"/>
    </source>
</evidence>
<name>A0A5J4UM09_9EUKA</name>
<dbReference type="EMBL" id="SNRW01014581">
    <property type="protein sequence ID" value="KAA6371323.1"/>
    <property type="molecule type" value="Genomic_DNA"/>
</dbReference>
<feature type="region of interest" description="Disordered" evidence="2">
    <location>
        <begin position="56"/>
        <end position="90"/>
    </location>
</feature>
<accession>A0A5J4UM09</accession>
<feature type="region of interest" description="Disordered" evidence="2">
    <location>
        <begin position="473"/>
        <end position="526"/>
    </location>
</feature>
<evidence type="ECO:0000256" key="2">
    <source>
        <dbReference type="SAM" id="MobiDB-lite"/>
    </source>
</evidence>
<evidence type="ECO:0000313" key="3">
    <source>
        <dbReference type="EMBL" id="KAA6371323.1"/>
    </source>
</evidence>